<reference evidence="1" key="1">
    <citation type="submission" date="2015-10" db="EMBL/GenBank/DDBJ databases">
        <authorList>
            <person name="Gilbert D.G."/>
        </authorList>
    </citation>
    <scope>NUCLEOTIDE SEQUENCE</scope>
</reference>
<dbReference type="Pfam" id="PF12599">
    <property type="entry name" value="DUF3768"/>
    <property type="match status" value="1"/>
</dbReference>
<dbReference type="EMBL" id="CZQE01000069">
    <property type="protein sequence ID" value="CUS43647.1"/>
    <property type="molecule type" value="Genomic_DNA"/>
</dbReference>
<protein>
    <recommendedName>
        <fullName evidence="2">DUF3768 domain-containing protein</fullName>
    </recommendedName>
</protein>
<sequence length="116" mass="12977">MTDRMLRIAALNDRCRQGLDPTGRIVITAACLATLAEERGKVAQILAQADLMAAIRRYVFRPEESRERARGDLVVAGHAVRFTIDYYDLTLEWGSEDPADPLVTVRVMTIMLPSDD</sequence>
<dbReference type="AlphaFoldDB" id="A0A160TIR9"/>
<evidence type="ECO:0000313" key="1">
    <source>
        <dbReference type="EMBL" id="CUS43647.1"/>
    </source>
</evidence>
<evidence type="ECO:0008006" key="2">
    <source>
        <dbReference type="Google" id="ProtNLM"/>
    </source>
</evidence>
<gene>
    <name evidence="1" type="ORF">MGWOODY_Smn1302</name>
</gene>
<organism evidence="1">
    <name type="scientific">hydrothermal vent metagenome</name>
    <dbReference type="NCBI Taxonomy" id="652676"/>
    <lineage>
        <taxon>unclassified sequences</taxon>
        <taxon>metagenomes</taxon>
        <taxon>ecological metagenomes</taxon>
    </lineage>
</organism>
<accession>A0A160TIR9</accession>
<name>A0A160TIR9_9ZZZZ</name>
<proteinExistence type="predicted"/>
<dbReference type="InterPro" id="IPR022243">
    <property type="entry name" value="DUF3768"/>
</dbReference>